<dbReference type="AlphaFoldDB" id="A0A3B0YA20"/>
<evidence type="ECO:0000256" key="1">
    <source>
        <dbReference type="ARBA" id="ARBA00004429"/>
    </source>
</evidence>
<organism evidence="9">
    <name type="scientific">hydrothermal vent metagenome</name>
    <dbReference type="NCBI Taxonomy" id="652676"/>
    <lineage>
        <taxon>unclassified sequences</taxon>
        <taxon>metagenomes</taxon>
        <taxon>ecological metagenomes</taxon>
    </lineage>
</organism>
<keyword evidence="5 8" id="KW-0812">Transmembrane</keyword>
<feature type="transmembrane region" description="Helical" evidence="8">
    <location>
        <begin position="16"/>
        <end position="35"/>
    </location>
</feature>
<reference evidence="9" key="1">
    <citation type="submission" date="2018-06" db="EMBL/GenBank/DDBJ databases">
        <authorList>
            <person name="Zhirakovskaya E."/>
        </authorList>
    </citation>
    <scope>NUCLEOTIDE SEQUENCE</scope>
</reference>
<feature type="transmembrane region" description="Helical" evidence="8">
    <location>
        <begin position="468"/>
        <end position="487"/>
    </location>
</feature>
<feature type="transmembrane region" description="Helical" evidence="8">
    <location>
        <begin position="254"/>
        <end position="274"/>
    </location>
</feature>
<evidence type="ECO:0000256" key="5">
    <source>
        <dbReference type="ARBA" id="ARBA00022692"/>
    </source>
</evidence>
<feature type="transmembrane region" description="Helical" evidence="8">
    <location>
        <begin position="60"/>
        <end position="82"/>
    </location>
</feature>
<keyword evidence="2" id="KW-0813">Transport</keyword>
<feature type="transmembrane region" description="Helical" evidence="8">
    <location>
        <begin position="102"/>
        <end position="122"/>
    </location>
</feature>
<evidence type="ECO:0000256" key="4">
    <source>
        <dbReference type="ARBA" id="ARBA00022519"/>
    </source>
</evidence>
<keyword evidence="7 8" id="KW-0472">Membrane</keyword>
<evidence type="ECO:0000256" key="8">
    <source>
        <dbReference type="SAM" id="Phobius"/>
    </source>
</evidence>
<dbReference type="InterPro" id="IPR007272">
    <property type="entry name" value="Sulf_transp_TsuA/YedE"/>
</dbReference>
<feature type="transmembrane region" description="Helical" evidence="8">
    <location>
        <begin position="142"/>
        <end position="164"/>
    </location>
</feature>
<feature type="transmembrane region" description="Helical" evidence="8">
    <location>
        <begin position="230"/>
        <end position="248"/>
    </location>
</feature>
<accession>A0A3B0YA20</accession>
<dbReference type="EMBL" id="UOFL01000047">
    <property type="protein sequence ID" value="VAW73650.1"/>
    <property type="molecule type" value="Genomic_DNA"/>
</dbReference>
<comment type="subcellular location">
    <subcellularLocation>
        <location evidence="1">Cell inner membrane</location>
        <topology evidence="1">Multi-pass membrane protein</topology>
    </subcellularLocation>
</comment>
<proteinExistence type="predicted"/>
<evidence type="ECO:0000256" key="2">
    <source>
        <dbReference type="ARBA" id="ARBA00022448"/>
    </source>
</evidence>
<evidence type="ECO:0000256" key="7">
    <source>
        <dbReference type="ARBA" id="ARBA00023136"/>
    </source>
</evidence>
<dbReference type="GO" id="GO:0005886">
    <property type="term" value="C:plasma membrane"/>
    <property type="evidence" value="ECO:0007669"/>
    <property type="project" value="UniProtKB-SubCell"/>
</dbReference>
<dbReference type="PANTHER" id="PTHR30574:SF1">
    <property type="entry name" value="SULPHUR TRANSPORT DOMAIN-CONTAINING PROTEIN"/>
    <property type="match status" value="1"/>
</dbReference>
<feature type="transmembrane region" description="Helical" evidence="8">
    <location>
        <begin position="286"/>
        <end position="302"/>
    </location>
</feature>
<keyword evidence="3" id="KW-1003">Cell membrane</keyword>
<evidence type="ECO:0000256" key="6">
    <source>
        <dbReference type="ARBA" id="ARBA00022989"/>
    </source>
</evidence>
<feature type="transmembrane region" description="Helical" evidence="8">
    <location>
        <begin position="399"/>
        <end position="421"/>
    </location>
</feature>
<dbReference type="PANTHER" id="PTHR30574">
    <property type="entry name" value="INNER MEMBRANE PROTEIN YEDE"/>
    <property type="match status" value="1"/>
</dbReference>
<evidence type="ECO:0000313" key="9">
    <source>
        <dbReference type="EMBL" id="VAW73650.1"/>
    </source>
</evidence>
<name>A0A3B0YA20_9ZZZZ</name>
<evidence type="ECO:0000256" key="3">
    <source>
        <dbReference type="ARBA" id="ARBA00022475"/>
    </source>
</evidence>
<gene>
    <name evidence="9" type="ORF">MNBD_GAMMA12-2544</name>
</gene>
<sequence>MEFEGSSILFENFGTGLTWVLGMSFGLAFIMGAVANKTNFCTMGAVSDYINIGDTGRWRAWLFAMVVAIIGVIVLEKFNIFGVSSTGLTALDSESKPPYRNLNFRVGNYIIGGLLFGIGMTFGSGCGNKTLVRIGGGNIKSIFVLFIMGIFAYWMILGFGSSVLGNYPPFAWINNLSFAMRPGQDIGSITAAVSSAPVLGLWDWSALGSAVVVLLFVLVTGNIINRPEKILALVLALAVIAGISLWYMKLAITAIDMRLYIGGTLAFLLLIYILKSKHFTTSFDNILGGLVVGLCVVGMWYVNGSSKVNAFHAFDEETAKVSLAHYVKKNNWKDNYQVSESDRTEKTDKPFIRPDEANRHVGAQGMTFVSPSAWMWNMIIGTSTGKKSKIDGKKQPFSAFLNVPIMLLFGIIAGSFIWALLSRSFRFEWFASFKDFLSHSIGAIMMGVGGVMALGCTVGQGVTGVSTLALGSFVTLASIYMGAALSMKIQLYKMVYEEAGFGTILVTSLADMKLLPKSMKKLEAI</sequence>
<keyword evidence="6 8" id="KW-1133">Transmembrane helix</keyword>
<dbReference type="Pfam" id="PF04143">
    <property type="entry name" value="Sulf_transp"/>
    <property type="match status" value="2"/>
</dbReference>
<keyword evidence="4" id="KW-0997">Cell inner membrane</keyword>
<feature type="transmembrane region" description="Helical" evidence="8">
    <location>
        <begin position="204"/>
        <end position="223"/>
    </location>
</feature>
<protein>
    <submittedName>
        <fullName evidence="9">PROBABLE TRANSMEMBRANE PROTEIN</fullName>
    </submittedName>
</protein>
<feature type="transmembrane region" description="Helical" evidence="8">
    <location>
        <begin position="441"/>
        <end position="462"/>
    </location>
</feature>